<protein>
    <recommendedName>
        <fullName evidence="15">Geranylgeranyl diphosphate reductase, chloroplastic</fullName>
        <ecNumber evidence="4">1.3.1.83</ecNumber>
    </recommendedName>
    <alternativeName>
        <fullName evidence="12">Geranylgeranyl reductase</fullName>
    </alternativeName>
</protein>
<comment type="catalytic activity">
    <reaction evidence="13">
        <text>phytyl diphosphate + 3 NADP(+) = geranylgeranyl diphosphate + 3 NADPH + 3 H(+)</text>
        <dbReference type="Rhea" id="RHEA:26229"/>
        <dbReference type="ChEBI" id="CHEBI:15378"/>
        <dbReference type="ChEBI" id="CHEBI:57533"/>
        <dbReference type="ChEBI" id="CHEBI:57783"/>
        <dbReference type="ChEBI" id="CHEBI:58349"/>
        <dbReference type="ChEBI" id="CHEBI:75434"/>
        <dbReference type="EC" id="1.3.1.83"/>
    </reaction>
</comment>
<dbReference type="NCBIfam" id="TIGR02023">
    <property type="entry name" value="BchP-ChlP"/>
    <property type="match status" value="1"/>
</dbReference>
<dbReference type="Gene3D" id="3.40.50.1110">
    <property type="entry name" value="SGNH hydrolase"/>
    <property type="match status" value="1"/>
</dbReference>
<dbReference type="InterPro" id="IPR011777">
    <property type="entry name" value="Geranylgeranyl_Rdtase_fam"/>
</dbReference>
<name>A0A4D6MLE8_VIGUN</name>
<keyword evidence="6 16" id="KW-0853">WD repeat</keyword>
<evidence type="ECO:0000256" key="2">
    <source>
        <dbReference type="ARBA" id="ARBA00006632"/>
    </source>
</evidence>
<organism evidence="18 19">
    <name type="scientific">Vigna unguiculata</name>
    <name type="common">Cowpea</name>
    <dbReference type="NCBI Taxonomy" id="3917"/>
    <lineage>
        <taxon>Eukaryota</taxon>
        <taxon>Viridiplantae</taxon>
        <taxon>Streptophyta</taxon>
        <taxon>Embryophyta</taxon>
        <taxon>Tracheophyta</taxon>
        <taxon>Spermatophyta</taxon>
        <taxon>Magnoliopsida</taxon>
        <taxon>eudicotyledons</taxon>
        <taxon>Gunneridae</taxon>
        <taxon>Pentapetalae</taxon>
        <taxon>rosids</taxon>
        <taxon>fabids</taxon>
        <taxon>Fabales</taxon>
        <taxon>Fabaceae</taxon>
        <taxon>Papilionoideae</taxon>
        <taxon>50 kb inversion clade</taxon>
        <taxon>NPAAA clade</taxon>
        <taxon>indigoferoid/millettioid clade</taxon>
        <taxon>Phaseoleae</taxon>
        <taxon>Vigna</taxon>
    </lineage>
</organism>
<evidence type="ECO:0000256" key="12">
    <source>
        <dbReference type="ARBA" id="ARBA00033069"/>
    </source>
</evidence>
<dbReference type="NCBIfam" id="TIGR02028">
    <property type="entry name" value="ChlP"/>
    <property type="match status" value="1"/>
</dbReference>
<evidence type="ECO:0000256" key="8">
    <source>
        <dbReference type="ARBA" id="ARBA00022857"/>
    </source>
</evidence>
<evidence type="ECO:0000256" key="14">
    <source>
        <dbReference type="ARBA" id="ARBA00058147"/>
    </source>
</evidence>
<dbReference type="InterPro" id="IPR001810">
    <property type="entry name" value="F-box_dom"/>
</dbReference>
<sequence>MAFECPNRTEVSQNLTQFVANPGIDTIEPNQISSKSLTEGVATKNLFPDSKPGKGVKLKGASKNNSKKGIKALSQSSIPGDVALDCGLSITDLPPALISEILNCLDPKDLGIVSCVSTIFQRVAFEHHAWKQFYCERWGLPTTSLVVDDDKSWKEIFMEREFRSKTFMGRYSMEVLYGHTEAIRTIFLLASSKLIFTSGYDSVVRMWDMENGLSIASSKPLGCTIRAVAADRKLLVAGGTDGFIHCWRAVEGLPQLFELRASQNQNTEVRLWGHEGPITSLALDLTRIYSGSWDTTVRVWDRLSMKCTTVLRHSDWVWALVPHDTTVASTSGSDVYVWDTSSGDLMTIVHNAHVGNTYALARSHTGDFIFTGGEDGAIHMYEIVNNGYECKAWHVSTWVPHSAAVYSLAFEFPWLVSASSDGKLALIDVRNLLRTNKRAPGKRVSKVKHLDGDVAEPPQRMLHGFKINLFSVGIGADRIVCGGEEGVIRIWNFTEALEIERRVRTLRGIRLENRMRRLKLQTELSNKSGRSDQCSVAAKKNSVTCIWPNKLHGQHTNKPNAPANEKNASDVSALYVLGDSSVDCGDNTLFYPLLHGRLSLYPCNGSDATLLPQLLAEKIGFTSIRPFYGQNGSLEEVLGGLNFGSTQARIMNQGSYSHQSLNQQLRQVSETMQLLQLQLTEDTALQLTKSSIFFLSFGKEDYIDLFIHNSSSSNHTLQRGSQYFATILVNQMANAARYLYNANARKITCLGVLPLGCTPRMVWELNSTSLAGDSNATGCVEHVNDMIFEYNRLLDEQIDKLNTEFPDAQMVFCDVYNGMMEIINEPRLYGFEDVKSACCGLGLNGAMIGCISMDMACDQASTHVWWDLFNPTQAVNKILADAAWSGQPIPDLCRPISIHELASIKILIPNSKFKLISSFSMAAKIQTSFCLPSFSIATSKPKPYFKSFTVSASKSISGRKLRAAVIGGGPAGSSAAEALASGGVETFLFERNPPSVAKPCGGAIPLCMLEEFNIPHHLIDRQVTQMRIFSPSNIAVDFGKTLKPHEFIAMLRREVLDSFLRSRAHSAGATAVAGLVTGLDLPTAPAAPYTIHYTANGSSRHSLAVDVVIGADGANSRVARSIGAGDYACAIAFQERITLPDEKMAHYENLAEMYVGGDVSPDFYAWVFPKCDHVAVGTGTVRAKKDIKVYQRGIRERVMPKINGGKVIKVEAHPIPEHPRPIRVKGRVALVGDAAGYVTKCSGEGIYFAAKSGRMCGNAVVKASEGGERMIDESDLRREYLKPWDAEYAMTFRFLDLLQRVFYGSNACREALVELCGDEYVQRMTFDSYLYKKLAPGTPWEDAKLLINTIGTMVRSKVVETRMNRFVL</sequence>
<dbReference type="GO" id="GO:0009535">
    <property type="term" value="C:chloroplast thylakoid membrane"/>
    <property type="evidence" value="ECO:0007669"/>
    <property type="project" value="TreeGrafter"/>
</dbReference>
<dbReference type="PRINTS" id="PR00420">
    <property type="entry name" value="RNGMNOXGNASE"/>
</dbReference>
<comment type="function">
    <text evidence="14">Catalyzes the reduction of geranylgeranyl diphosphate to phytyl diphosphate, providing phytol for both tocopherol and chlorophyll synthesis.</text>
</comment>
<keyword evidence="8" id="KW-0521">NADP</keyword>
<evidence type="ECO:0000256" key="10">
    <source>
        <dbReference type="ARBA" id="ARBA00023171"/>
    </source>
</evidence>
<dbReference type="InterPro" id="IPR010253">
    <property type="entry name" value="BchP_ChlP_pln/prok"/>
</dbReference>
<keyword evidence="5" id="KW-0602">Photosynthesis</keyword>
<dbReference type="GO" id="GO:0045550">
    <property type="term" value="F:geranylgeranyl reductase activity"/>
    <property type="evidence" value="ECO:0007669"/>
    <property type="project" value="InterPro"/>
</dbReference>
<dbReference type="EC" id="1.3.1.83" evidence="4"/>
<dbReference type="InterPro" id="IPR001680">
    <property type="entry name" value="WD40_rpt"/>
</dbReference>
<comment type="pathway">
    <text evidence="11">Cofactor biosynthesis; tocopherol biosynthesis.</text>
</comment>
<dbReference type="Pfam" id="PF00400">
    <property type="entry name" value="WD40"/>
    <property type="match status" value="2"/>
</dbReference>
<evidence type="ECO:0000256" key="16">
    <source>
        <dbReference type="PROSITE-ProRule" id="PRU00221"/>
    </source>
</evidence>
<dbReference type="GO" id="GO:0015995">
    <property type="term" value="P:chlorophyll biosynthetic process"/>
    <property type="evidence" value="ECO:0007669"/>
    <property type="project" value="UniProtKB-KW"/>
</dbReference>
<dbReference type="SUPFAM" id="SSF51905">
    <property type="entry name" value="FAD/NAD(P)-binding domain"/>
    <property type="match status" value="1"/>
</dbReference>
<evidence type="ECO:0000256" key="13">
    <source>
        <dbReference type="ARBA" id="ARBA00047837"/>
    </source>
</evidence>
<dbReference type="InterPro" id="IPR050407">
    <property type="entry name" value="Geranylgeranyl_reductase"/>
</dbReference>
<dbReference type="InterPro" id="IPR001087">
    <property type="entry name" value="GDSL"/>
</dbReference>
<gene>
    <name evidence="18" type="ORF">DEO72_LG7g2809</name>
</gene>
<dbReference type="SMART" id="SM00256">
    <property type="entry name" value="FBOX"/>
    <property type="match status" value="1"/>
</dbReference>
<evidence type="ECO:0000256" key="5">
    <source>
        <dbReference type="ARBA" id="ARBA00022531"/>
    </source>
</evidence>
<dbReference type="FunFam" id="3.50.50.60:FF:000083">
    <property type="entry name" value="Geranylgeranyl diphosphate reductase"/>
    <property type="match status" value="1"/>
</dbReference>
<dbReference type="Proteomes" id="UP000501690">
    <property type="component" value="Linkage Group LG7"/>
</dbReference>
<dbReference type="InterPro" id="IPR019775">
    <property type="entry name" value="WD40_repeat_CS"/>
</dbReference>
<dbReference type="InterPro" id="IPR015943">
    <property type="entry name" value="WD40/YVTN_repeat-like_dom_sf"/>
</dbReference>
<dbReference type="Pfam" id="PF00657">
    <property type="entry name" value="Lipase_GDSL"/>
    <property type="match status" value="1"/>
</dbReference>
<evidence type="ECO:0000313" key="18">
    <source>
        <dbReference type="EMBL" id="QCE01511.1"/>
    </source>
</evidence>
<evidence type="ECO:0000256" key="3">
    <source>
        <dbReference type="ARBA" id="ARBA00008668"/>
    </source>
</evidence>
<comment type="similarity">
    <text evidence="3">Belongs to the 'GDSL' lipolytic enzyme family.</text>
</comment>
<dbReference type="GO" id="GO:0016788">
    <property type="term" value="F:hydrolase activity, acting on ester bonds"/>
    <property type="evidence" value="ECO:0007669"/>
    <property type="project" value="InterPro"/>
</dbReference>
<feature type="repeat" description="WD" evidence="16">
    <location>
        <begin position="176"/>
        <end position="217"/>
    </location>
</feature>
<dbReference type="SUPFAM" id="SSF50978">
    <property type="entry name" value="WD40 repeat-like"/>
    <property type="match status" value="1"/>
</dbReference>
<dbReference type="PROSITE" id="PS50181">
    <property type="entry name" value="FBOX"/>
    <property type="match status" value="1"/>
</dbReference>
<feature type="repeat" description="WD" evidence="16">
    <location>
        <begin position="271"/>
        <end position="301"/>
    </location>
</feature>
<evidence type="ECO:0000256" key="9">
    <source>
        <dbReference type="ARBA" id="ARBA00023002"/>
    </source>
</evidence>
<dbReference type="Pfam" id="PF12937">
    <property type="entry name" value="F-box-like"/>
    <property type="match status" value="1"/>
</dbReference>
<evidence type="ECO:0000313" key="19">
    <source>
        <dbReference type="Proteomes" id="UP000501690"/>
    </source>
</evidence>
<evidence type="ECO:0000256" key="15">
    <source>
        <dbReference type="ARBA" id="ARBA00067953"/>
    </source>
</evidence>
<dbReference type="SMART" id="SM00320">
    <property type="entry name" value="WD40"/>
    <property type="match status" value="7"/>
</dbReference>
<feature type="domain" description="F-box" evidence="17">
    <location>
        <begin position="87"/>
        <end position="133"/>
    </location>
</feature>
<dbReference type="PANTHER" id="PTHR42685">
    <property type="entry name" value="GERANYLGERANYL DIPHOSPHATE REDUCTASE"/>
    <property type="match status" value="1"/>
</dbReference>
<dbReference type="EMBL" id="CP039351">
    <property type="protein sequence ID" value="QCE01511.1"/>
    <property type="molecule type" value="Genomic_DNA"/>
</dbReference>
<dbReference type="InterPro" id="IPR036514">
    <property type="entry name" value="SGNH_hydro_sf"/>
</dbReference>
<dbReference type="PROSITE" id="PS00678">
    <property type="entry name" value="WD_REPEATS_1"/>
    <property type="match status" value="1"/>
</dbReference>
<dbReference type="SUPFAM" id="SSF81383">
    <property type="entry name" value="F-box domain"/>
    <property type="match status" value="1"/>
</dbReference>
<dbReference type="PROSITE" id="PS50294">
    <property type="entry name" value="WD_REPEATS_REGION"/>
    <property type="match status" value="2"/>
</dbReference>
<keyword evidence="9" id="KW-0560">Oxidoreductase</keyword>
<dbReference type="Gene3D" id="1.20.1280.50">
    <property type="match status" value="1"/>
</dbReference>
<keyword evidence="10" id="KW-0149">Chlorophyll biosynthesis</keyword>
<comment type="similarity">
    <text evidence="2">Belongs to the geranylgeranyl reductase family. ChlP subfamily.</text>
</comment>
<dbReference type="InterPro" id="IPR036322">
    <property type="entry name" value="WD40_repeat_dom_sf"/>
</dbReference>
<keyword evidence="7" id="KW-0677">Repeat</keyword>
<dbReference type="InterPro" id="IPR002938">
    <property type="entry name" value="FAD-bd"/>
</dbReference>
<dbReference type="Gene3D" id="2.130.10.10">
    <property type="entry name" value="YVTN repeat-like/Quinoprotein amine dehydrogenase"/>
    <property type="match status" value="2"/>
</dbReference>
<evidence type="ECO:0000259" key="17">
    <source>
        <dbReference type="PROSITE" id="PS50181"/>
    </source>
</evidence>
<comment type="pathway">
    <text evidence="1">Porphyrin-containing compound metabolism; chlorophyll biosynthesis.</text>
</comment>
<dbReference type="InterPro" id="IPR036188">
    <property type="entry name" value="FAD/NAD-bd_sf"/>
</dbReference>
<dbReference type="Gene3D" id="3.50.50.60">
    <property type="entry name" value="FAD/NAD(P)-binding domain"/>
    <property type="match status" value="1"/>
</dbReference>
<dbReference type="PANTHER" id="PTHR42685:SF13">
    <property type="entry name" value="GERANYLGERANYL DIPHOSPHATE REDUCTASE"/>
    <property type="match status" value="1"/>
</dbReference>
<dbReference type="InterPro" id="IPR011774">
    <property type="entry name" value="Geranylgeranyl_Rdtase_pln/cyn"/>
</dbReference>
<evidence type="ECO:0000256" key="11">
    <source>
        <dbReference type="ARBA" id="ARBA00024015"/>
    </source>
</evidence>
<keyword evidence="19" id="KW-1185">Reference proteome</keyword>
<evidence type="ECO:0000256" key="1">
    <source>
        <dbReference type="ARBA" id="ARBA00005173"/>
    </source>
</evidence>
<dbReference type="NCBIfam" id="TIGR02032">
    <property type="entry name" value="GG-red-SF"/>
    <property type="match status" value="1"/>
</dbReference>
<dbReference type="PROSITE" id="PS50082">
    <property type="entry name" value="WD_REPEATS_2"/>
    <property type="match status" value="2"/>
</dbReference>
<dbReference type="Pfam" id="PF01494">
    <property type="entry name" value="FAD_binding_3"/>
    <property type="match status" value="1"/>
</dbReference>
<reference evidence="18 19" key="1">
    <citation type="submission" date="2019-04" db="EMBL/GenBank/DDBJ databases">
        <title>An improved genome assembly and genetic linkage map for asparagus bean, Vigna unguiculata ssp. sesquipedialis.</title>
        <authorList>
            <person name="Xia Q."/>
            <person name="Zhang R."/>
            <person name="Dong Y."/>
        </authorList>
    </citation>
    <scope>NUCLEOTIDE SEQUENCE [LARGE SCALE GENOMIC DNA]</scope>
    <source>
        <tissue evidence="18">Leaf</tissue>
    </source>
</reference>
<evidence type="ECO:0000256" key="7">
    <source>
        <dbReference type="ARBA" id="ARBA00022737"/>
    </source>
</evidence>
<dbReference type="GO" id="GO:0015979">
    <property type="term" value="P:photosynthesis"/>
    <property type="evidence" value="ECO:0007669"/>
    <property type="project" value="UniProtKB-KW"/>
</dbReference>
<dbReference type="InterPro" id="IPR036047">
    <property type="entry name" value="F-box-like_dom_sf"/>
</dbReference>
<proteinExistence type="inferred from homology"/>
<accession>A0A4D6MLE8</accession>
<dbReference type="GO" id="GO:0102067">
    <property type="term" value="F:geranylgeranyl diphosphate reductase activity"/>
    <property type="evidence" value="ECO:0007669"/>
    <property type="project" value="UniProtKB-EC"/>
</dbReference>
<dbReference type="GO" id="GO:0071949">
    <property type="term" value="F:FAD binding"/>
    <property type="evidence" value="ECO:0007669"/>
    <property type="project" value="InterPro"/>
</dbReference>
<evidence type="ECO:0000256" key="4">
    <source>
        <dbReference type="ARBA" id="ARBA00012380"/>
    </source>
</evidence>
<evidence type="ECO:0000256" key="6">
    <source>
        <dbReference type="ARBA" id="ARBA00022574"/>
    </source>
</evidence>
<dbReference type="CDD" id="cd00200">
    <property type="entry name" value="WD40"/>
    <property type="match status" value="1"/>
</dbReference>